<evidence type="ECO:0000256" key="1">
    <source>
        <dbReference type="SAM" id="SignalP"/>
    </source>
</evidence>
<evidence type="ECO:0000313" key="2">
    <source>
        <dbReference type="Proteomes" id="UP000887572"/>
    </source>
</evidence>
<keyword evidence="2" id="KW-1185">Reference proteome</keyword>
<keyword evidence="1" id="KW-0732">Signal</keyword>
<evidence type="ECO:0000313" key="3">
    <source>
        <dbReference type="WBParaSite" id="Gr19_v10_g10606.t1"/>
    </source>
</evidence>
<dbReference type="AlphaFoldDB" id="A0A914GTH8"/>
<reference evidence="3" key="1">
    <citation type="submission" date="2022-11" db="UniProtKB">
        <authorList>
            <consortium name="WormBaseParasite"/>
        </authorList>
    </citation>
    <scope>IDENTIFICATION</scope>
</reference>
<accession>A0A914GTH8</accession>
<protein>
    <submittedName>
        <fullName evidence="3">Secreted protein</fullName>
    </submittedName>
</protein>
<sequence>MKCHSKMGRMAEATLLLSFALLGNLLHRSHALRGALARVGRSTKVDGVPPLDFPFAESPLYLLVQPTRLLHRFPSPLPSVDQPKLRRFERSLYGVDGSSAIMRSQRGLLQTPEEQRNVIVIDADDGQLMRYGKR</sequence>
<name>A0A914GTH8_GLORO</name>
<feature type="signal peptide" evidence="1">
    <location>
        <begin position="1"/>
        <end position="31"/>
    </location>
</feature>
<proteinExistence type="predicted"/>
<dbReference type="WBParaSite" id="Gr19_v10_g10606.t1">
    <property type="protein sequence ID" value="Gr19_v10_g10606.t1"/>
    <property type="gene ID" value="Gr19_v10_g10606"/>
</dbReference>
<feature type="chain" id="PRO_5036792074" evidence="1">
    <location>
        <begin position="32"/>
        <end position="134"/>
    </location>
</feature>
<organism evidence="2 3">
    <name type="scientific">Globodera rostochiensis</name>
    <name type="common">Golden nematode worm</name>
    <name type="synonym">Heterodera rostochiensis</name>
    <dbReference type="NCBI Taxonomy" id="31243"/>
    <lineage>
        <taxon>Eukaryota</taxon>
        <taxon>Metazoa</taxon>
        <taxon>Ecdysozoa</taxon>
        <taxon>Nematoda</taxon>
        <taxon>Chromadorea</taxon>
        <taxon>Rhabditida</taxon>
        <taxon>Tylenchina</taxon>
        <taxon>Tylenchomorpha</taxon>
        <taxon>Tylenchoidea</taxon>
        <taxon>Heteroderidae</taxon>
        <taxon>Heteroderinae</taxon>
        <taxon>Globodera</taxon>
    </lineage>
</organism>
<dbReference type="Proteomes" id="UP000887572">
    <property type="component" value="Unplaced"/>
</dbReference>